<dbReference type="EMBL" id="CP012523">
    <property type="protein sequence ID" value="ALC38825.1"/>
    <property type="molecule type" value="Genomic_DNA"/>
</dbReference>
<dbReference type="InterPro" id="IPR001251">
    <property type="entry name" value="CRAL-TRIO_dom"/>
</dbReference>
<dbReference type="GO" id="GO:1902936">
    <property type="term" value="F:phosphatidylinositol bisphosphate binding"/>
    <property type="evidence" value="ECO:0007669"/>
    <property type="project" value="TreeGrafter"/>
</dbReference>
<dbReference type="InterPro" id="IPR036865">
    <property type="entry name" value="CRAL-TRIO_dom_sf"/>
</dbReference>
<dbReference type="SMR" id="A0A0M4EPM7"/>
<proteinExistence type="predicted"/>
<dbReference type="OrthoDB" id="75724at2759"/>
<dbReference type="SMART" id="SM00516">
    <property type="entry name" value="SEC14"/>
    <property type="match status" value="1"/>
</dbReference>
<dbReference type="Pfam" id="PF00650">
    <property type="entry name" value="CRAL_TRIO"/>
    <property type="match status" value="1"/>
</dbReference>
<evidence type="ECO:0000313" key="2">
    <source>
        <dbReference type="EMBL" id="ALC38825.1"/>
    </source>
</evidence>
<dbReference type="InterPro" id="IPR011074">
    <property type="entry name" value="CRAL/TRIO_N_dom"/>
</dbReference>
<dbReference type="Gene3D" id="1.10.8.20">
    <property type="entry name" value="N-terminal domain of phosphatidylinositol transfer protein sec14p"/>
    <property type="match status" value="1"/>
</dbReference>
<gene>
    <name evidence="2" type="ORF">Dbus_chr2Lg910</name>
</gene>
<dbReference type="SMART" id="SM01100">
    <property type="entry name" value="CRAL_TRIO_N"/>
    <property type="match status" value="1"/>
</dbReference>
<evidence type="ECO:0000259" key="1">
    <source>
        <dbReference type="PROSITE" id="PS50191"/>
    </source>
</evidence>
<reference evidence="2 3" key="1">
    <citation type="submission" date="2015-08" db="EMBL/GenBank/DDBJ databases">
        <title>Ancestral chromatin configuration constrains chromatin evolution on differentiating sex chromosomes in Drosophila.</title>
        <authorList>
            <person name="Zhou Q."/>
            <person name="Bachtrog D."/>
        </authorList>
    </citation>
    <scope>NUCLEOTIDE SEQUENCE [LARGE SCALE GENOMIC DNA]</scope>
    <source>
        <tissue evidence="2">Whole larvae</tissue>
    </source>
</reference>
<feature type="domain" description="CRAL-TRIO" evidence="1">
    <location>
        <begin position="112"/>
        <end position="278"/>
    </location>
</feature>
<dbReference type="AlphaFoldDB" id="A0A0M4EPM7"/>
<dbReference type="Gene3D" id="1.20.5.1200">
    <property type="entry name" value="Alpha-tocopherol transfer"/>
    <property type="match status" value="1"/>
</dbReference>
<dbReference type="PROSITE" id="PS50191">
    <property type="entry name" value="CRAL_TRIO"/>
    <property type="match status" value="1"/>
</dbReference>
<sequence length="312" mass="36110">MGKADCISYDDNQLPFIDLGTSKIRMDKEQAPEWALKKAQDELRETPENKDKAIKELREMIQNEKMLNLPLDDEYMMMFLRPCHYYPESAMKRLRNFYHMKIKYGQACENIVPDKLRNLFEADVLNLLPTRDQQGRRLLVLEAGKKWKPSQVPLQDLFRGIQLTVLGSMAEPLSQICGAVVIIDMEGLPLSHITQFTPSFAAMLLDYIQDCICMRLKGVHIVNNSYIFNMLFAIFKPFIREKLRKRIFFHGKDWKSLTSHIDAAALPPKYGGTATWELPPGKVLGDFFNCYAKDYEQADSYGYAEGYKIKKK</sequence>
<keyword evidence="3" id="KW-1185">Reference proteome</keyword>
<protein>
    <submittedName>
        <fullName evidence="2">CG5973</fullName>
    </submittedName>
</protein>
<dbReference type="PANTHER" id="PTHR10174:SF38">
    <property type="entry name" value="HL01515P"/>
    <property type="match status" value="1"/>
</dbReference>
<dbReference type="PANTHER" id="PTHR10174">
    <property type="entry name" value="ALPHA-TOCOPHEROL TRANSFER PROTEIN-RELATED"/>
    <property type="match status" value="1"/>
</dbReference>
<organism evidence="2 3">
    <name type="scientific">Drosophila busckii</name>
    <name type="common">Fruit fly</name>
    <dbReference type="NCBI Taxonomy" id="30019"/>
    <lineage>
        <taxon>Eukaryota</taxon>
        <taxon>Metazoa</taxon>
        <taxon>Ecdysozoa</taxon>
        <taxon>Arthropoda</taxon>
        <taxon>Hexapoda</taxon>
        <taxon>Insecta</taxon>
        <taxon>Pterygota</taxon>
        <taxon>Neoptera</taxon>
        <taxon>Endopterygota</taxon>
        <taxon>Diptera</taxon>
        <taxon>Brachycera</taxon>
        <taxon>Muscomorpha</taxon>
        <taxon>Ephydroidea</taxon>
        <taxon>Drosophilidae</taxon>
        <taxon>Drosophila</taxon>
    </lineage>
</organism>
<dbReference type="PRINTS" id="PR00180">
    <property type="entry name" value="CRETINALDHBP"/>
</dbReference>
<dbReference type="InterPro" id="IPR036273">
    <property type="entry name" value="CRAL/TRIO_N_dom_sf"/>
</dbReference>
<dbReference type="GO" id="GO:0016020">
    <property type="term" value="C:membrane"/>
    <property type="evidence" value="ECO:0007669"/>
    <property type="project" value="TreeGrafter"/>
</dbReference>
<accession>A0A0M4EPM7</accession>
<dbReference type="CDD" id="cd00170">
    <property type="entry name" value="SEC14"/>
    <property type="match status" value="1"/>
</dbReference>
<name>A0A0M4EPM7_DROBS</name>
<dbReference type="SUPFAM" id="SSF46938">
    <property type="entry name" value="CRAL/TRIO N-terminal domain"/>
    <property type="match status" value="1"/>
</dbReference>
<dbReference type="STRING" id="30019.A0A0M4EPM7"/>
<evidence type="ECO:0000313" key="3">
    <source>
        <dbReference type="Proteomes" id="UP000494163"/>
    </source>
</evidence>
<dbReference type="Gene3D" id="3.40.525.10">
    <property type="entry name" value="CRAL-TRIO lipid binding domain"/>
    <property type="match status" value="1"/>
</dbReference>
<dbReference type="SUPFAM" id="SSF52087">
    <property type="entry name" value="CRAL/TRIO domain"/>
    <property type="match status" value="1"/>
</dbReference>
<dbReference type="OMA" id="RMEKEPA"/>
<dbReference type="Proteomes" id="UP000494163">
    <property type="component" value="Chromosome 2L"/>
</dbReference>